<dbReference type="OMA" id="IGNGPMD"/>
<dbReference type="GeneID" id="11531103"/>
<dbReference type="eggNOG" id="KOG2574">
    <property type="taxonomic scope" value="Eukaryota"/>
</dbReference>
<evidence type="ECO:0000313" key="11">
    <source>
        <dbReference type="Proteomes" id="UP000005666"/>
    </source>
</evidence>
<dbReference type="PANTHER" id="PTHR13904:SF0">
    <property type="entry name" value="U4_U6 SMALL NUCLEAR RIBONUCLEOPROTEIN PRP31"/>
    <property type="match status" value="1"/>
</dbReference>
<dbReference type="InterPro" id="IPR012976">
    <property type="entry name" value="NOSIC"/>
</dbReference>
<dbReference type="HOGENOM" id="CLU_026337_3_0_1"/>
<dbReference type="PROSITE" id="PS51358">
    <property type="entry name" value="NOP"/>
    <property type="match status" value="1"/>
</dbReference>
<dbReference type="Gene3D" id="1.10.246.90">
    <property type="entry name" value="Nop domain"/>
    <property type="match status" value="1"/>
</dbReference>
<dbReference type="STRING" id="1071381.G8BT55"/>
<dbReference type="Gene3D" id="1.10.287.4070">
    <property type="match status" value="1"/>
</dbReference>
<keyword evidence="3" id="KW-0507">mRNA processing</keyword>
<comment type="similarity">
    <text evidence="2">Belongs to the PRP31 family.</text>
</comment>
<keyword evidence="5" id="KW-0694">RNA-binding</keyword>
<dbReference type="GO" id="GO:0046540">
    <property type="term" value="C:U4/U6 x U5 tri-snRNP complex"/>
    <property type="evidence" value="ECO:0007669"/>
    <property type="project" value="EnsemblFungi"/>
</dbReference>
<comment type="subcellular location">
    <subcellularLocation>
        <location evidence="1">Nucleus</location>
    </subcellularLocation>
</comment>
<evidence type="ECO:0000256" key="4">
    <source>
        <dbReference type="ARBA" id="ARBA00022728"/>
    </source>
</evidence>
<evidence type="ECO:0000256" key="8">
    <source>
        <dbReference type="ARBA" id="ARBA00023274"/>
    </source>
</evidence>
<dbReference type="Pfam" id="PF01798">
    <property type="entry name" value="Nop"/>
    <property type="match status" value="1"/>
</dbReference>
<accession>G8BT55</accession>
<feature type="domain" description="Nop" evidence="9">
    <location>
        <begin position="227"/>
        <end position="352"/>
    </location>
</feature>
<dbReference type="RefSeq" id="XP_003685460.1">
    <property type="nucleotide sequence ID" value="XM_003685412.1"/>
</dbReference>
<keyword evidence="4" id="KW-0747">Spliceosome</keyword>
<dbReference type="InterPro" id="IPR019175">
    <property type="entry name" value="Prp31_C"/>
</dbReference>
<keyword evidence="7" id="KW-0539">Nucleus</keyword>
<dbReference type="GO" id="GO:0071011">
    <property type="term" value="C:precatalytic spliceosome"/>
    <property type="evidence" value="ECO:0007669"/>
    <property type="project" value="TreeGrafter"/>
</dbReference>
<proteinExistence type="inferred from homology"/>
<evidence type="ECO:0000313" key="10">
    <source>
        <dbReference type="EMBL" id="CCE63026.1"/>
    </source>
</evidence>
<gene>
    <name evidence="10" type="primary">TPHA0D03930</name>
    <name evidence="10" type="ordered locus">TPHA_0D03930</name>
</gene>
<evidence type="ECO:0000256" key="2">
    <source>
        <dbReference type="ARBA" id="ARBA00005572"/>
    </source>
</evidence>
<dbReference type="PANTHER" id="PTHR13904">
    <property type="entry name" value="PRE-MRNA SPLICING FACTOR PRP31"/>
    <property type="match status" value="1"/>
</dbReference>
<dbReference type="InterPro" id="IPR002687">
    <property type="entry name" value="Nop_dom"/>
</dbReference>
<sequence length="471" mass="53036">MEEEDFFKDLENDLKGSDNEVGSEVGLEVEMHGANVDSDIENPIEYLKEFLNGKKCLLIKDLEAMRNHEILNVINEYNVTIKLLDRIKLENGIVEVASILNKYSKIIQEESSNVFAYIKILYKPRFPELETLLTNPIDFIEVLKLLEENITEISNDDYIATLLENESNISSEKRLVVIMSIKTCFNSSFIFTEDARGKLSSVLELLNILMNSKTEAVQYLSSKIGTIAPNLSTLIGTSIASLLISHTGSILELSKVPSCNLASIGKKKYSSSAQHITSVSGVRQEGYIYNSELIQNMPISTHKQLLRMLCAKVSLAARVDAGLQIAADTRTDNSLGIKWKEEILDKVRKLNEAPNIALVKPLPVPQDSNKKKRSGRRFRKYKEQFQLSNIRKLQNRMEFGKEEQTYMDSTGEEVGLGMINLSLKEASGMAQGITKRTNNSAKLTKKLKHRLQDANMQTEDYINSLSNTLNQ</sequence>
<name>G8BT55_TETPH</name>
<dbReference type="OrthoDB" id="4771285at2759"/>
<dbReference type="InterPro" id="IPR036070">
    <property type="entry name" value="Nop_dom_sf"/>
</dbReference>
<evidence type="ECO:0000256" key="1">
    <source>
        <dbReference type="ARBA" id="ARBA00004123"/>
    </source>
</evidence>
<evidence type="ECO:0000256" key="7">
    <source>
        <dbReference type="ARBA" id="ARBA00023242"/>
    </source>
</evidence>
<evidence type="ECO:0000259" key="9">
    <source>
        <dbReference type="PROSITE" id="PS51358"/>
    </source>
</evidence>
<dbReference type="SMART" id="SM00931">
    <property type="entry name" value="NOSIC"/>
    <property type="match status" value="1"/>
</dbReference>
<dbReference type="Proteomes" id="UP000005666">
    <property type="component" value="Chromosome 4"/>
</dbReference>
<organism evidence="10 11">
    <name type="scientific">Tetrapisispora phaffii (strain ATCC 24235 / CBS 4417 / NBRC 1672 / NRRL Y-8282 / UCD 70-5)</name>
    <name type="common">Yeast</name>
    <name type="synonym">Fabospora phaffii</name>
    <dbReference type="NCBI Taxonomy" id="1071381"/>
    <lineage>
        <taxon>Eukaryota</taxon>
        <taxon>Fungi</taxon>
        <taxon>Dikarya</taxon>
        <taxon>Ascomycota</taxon>
        <taxon>Saccharomycotina</taxon>
        <taxon>Saccharomycetes</taxon>
        <taxon>Saccharomycetales</taxon>
        <taxon>Saccharomycetaceae</taxon>
        <taxon>Tetrapisispora</taxon>
    </lineage>
</organism>
<evidence type="ECO:0000256" key="3">
    <source>
        <dbReference type="ARBA" id="ARBA00022664"/>
    </source>
</evidence>
<reference evidence="10 11" key="1">
    <citation type="journal article" date="2011" name="Proc. Natl. Acad. Sci. U.S.A.">
        <title>Evolutionary erosion of yeast sex chromosomes by mating-type switching accidents.</title>
        <authorList>
            <person name="Gordon J.L."/>
            <person name="Armisen D."/>
            <person name="Proux-Wera E."/>
            <person name="Oheigeartaigh S.S."/>
            <person name="Byrne K.P."/>
            <person name="Wolfe K.H."/>
        </authorList>
    </citation>
    <scope>NUCLEOTIDE SEQUENCE [LARGE SCALE GENOMIC DNA]</scope>
    <source>
        <strain evidence="11">ATCC 24235 / CBS 4417 / NBRC 1672 / NRRL Y-8282 / UCD 70-5</strain>
    </source>
</reference>
<dbReference type="SUPFAM" id="SSF89124">
    <property type="entry name" value="Nop domain"/>
    <property type="match status" value="1"/>
</dbReference>
<dbReference type="InterPro" id="IPR027105">
    <property type="entry name" value="Prp31"/>
</dbReference>
<dbReference type="KEGG" id="tpf:TPHA_0D03930"/>
<dbReference type="GO" id="GO:0000244">
    <property type="term" value="P:spliceosomal tri-snRNP complex assembly"/>
    <property type="evidence" value="ECO:0007669"/>
    <property type="project" value="InterPro"/>
</dbReference>
<keyword evidence="6" id="KW-0508">mRNA splicing</keyword>
<keyword evidence="8" id="KW-0687">Ribonucleoprotein</keyword>
<evidence type="ECO:0000256" key="6">
    <source>
        <dbReference type="ARBA" id="ARBA00023187"/>
    </source>
</evidence>
<keyword evidence="11" id="KW-1185">Reference proteome</keyword>
<dbReference type="GO" id="GO:0005687">
    <property type="term" value="C:U4 snRNP"/>
    <property type="evidence" value="ECO:0007669"/>
    <property type="project" value="TreeGrafter"/>
</dbReference>
<evidence type="ECO:0000256" key="5">
    <source>
        <dbReference type="ARBA" id="ARBA00022884"/>
    </source>
</evidence>
<dbReference type="GO" id="GO:0003723">
    <property type="term" value="F:RNA binding"/>
    <property type="evidence" value="ECO:0007669"/>
    <property type="project" value="UniProtKB-KW"/>
</dbReference>
<protein>
    <recommendedName>
        <fullName evidence="9">Nop domain-containing protein</fullName>
    </recommendedName>
</protein>
<dbReference type="AlphaFoldDB" id="G8BT55"/>
<dbReference type="Pfam" id="PF09785">
    <property type="entry name" value="Prp31_C"/>
    <property type="match status" value="1"/>
</dbReference>
<dbReference type="InterPro" id="IPR042239">
    <property type="entry name" value="Nop_C"/>
</dbReference>
<dbReference type="EMBL" id="HE612859">
    <property type="protein sequence ID" value="CCE63026.1"/>
    <property type="molecule type" value="Genomic_DNA"/>
</dbReference>